<reference evidence="3" key="1">
    <citation type="submission" date="2019-12" db="EMBL/GenBank/DDBJ databases">
        <title>Genome sequencing and annotation of Brassica cretica.</title>
        <authorList>
            <person name="Studholme D.J."/>
            <person name="Sarris P.F."/>
        </authorList>
    </citation>
    <scope>NUCLEOTIDE SEQUENCE</scope>
    <source>
        <strain evidence="4">PFS-001/15</strain>
        <strain evidence="3">PFS-102/07</strain>
        <tissue evidence="3">Leaf</tissue>
    </source>
</reference>
<feature type="compositionally biased region" description="Low complexity" evidence="1">
    <location>
        <begin position="167"/>
        <end position="182"/>
    </location>
</feature>
<dbReference type="EMBL" id="QGKW02000717">
    <property type="protein sequence ID" value="KAF2597728.1"/>
    <property type="molecule type" value="Genomic_DNA"/>
</dbReference>
<dbReference type="EMBL" id="QGKY02001250">
    <property type="protein sequence ID" value="KAF2561734.1"/>
    <property type="molecule type" value="Genomic_DNA"/>
</dbReference>
<feature type="domain" description="Retrotransposon gag" evidence="2">
    <location>
        <begin position="91"/>
        <end position="143"/>
    </location>
</feature>
<dbReference type="Proteomes" id="UP000712281">
    <property type="component" value="Unassembled WGS sequence"/>
</dbReference>
<evidence type="ECO:0000259" key="2">
    <source>
        <dbReference type="Pfam" id="PF03732"/>
    </source>
</evidence>
<name>A0A3N6SHE6_BRACR</name>
<feature type="region of interest" description="Disordered" evidence="1">
    <location>
        <begin position="154"/>
        <end position="189"/>
    </location>
</feature>
<proteinExistence type="predicted"/>
<organism evidence="3">
    <name type="scientific">Brassica cretica</name>
    <name type="common">Mustard</name>
    <dbReference type="NCBI Taxonomy" id="69181"/>
    <lineage>
        <taxon>Eukaryota</taxon>
        <taxon>Viridiplantae</taxon>
        <taxon>Streptophyta</taxon>
        <taxon>Embryophyta</taxon>
        <taxon>Tracheophyta</taxon>
        <taxon>Spermatophyta</taxon>
        <taxon>Magnoliopsida</taxon>
        <taxon>eudicotyledons</taxon>
        <taxon>Gunneridae</taxon>
        <taxon>Pentapetalae</taxon>
        <taxon>rosids</taxon>
        <taxon>malvids</taxon>
        <taxon>Brassicales</taxon>
        <taxon>Brassicaceae</taxon>
        <taxon>Brassiceae</taxon>
        <taxon>Brassica</taxon>
    </lineage>
</organism>
<evidence type="ECO:0000313" key="3">
    <source>
        <dbReference type="EMBL" id="KAF2561734.1"/>
    </source>
</evidence>
<dbReference type="InterPro" id="IPR005162">
    <property type="entry name" value="Retrotrans_gag_dom"/>
</dbReference>
<sequence>MKRGFLGSSKKESAGLCTICKFTREESIDTLQATSIDRVNQKSIDSNTTPLIDIACEKAEKVEILIVERDDFDLEPIYIQLMLPEDHHFCKLFPYTLAGDATHWFKKLPPISLTTWNDTRDAFLNKFLYDTAANLEIEMESLRRYVVEDDEQHVSGELSRVEESGTEDATSTSTDSRTSTSTDDVKREVTMEDSLELEEWLEDMNQNSKKKLDDDQHISRVDLETSKASIDRHKPYEIDRQPPQIINLHSPDIDQHRQPIIDRHHQPNIDRCPLLDRPPIWTEEGDGFHKIVKRIHDHVKAVVPCAVVEVEFPVPPDRSMLFSSHIEVLDDYHHVEASQRGLGFRDEVDMGPAEATSIDTDQIPSNDINKLASINANPPTSIHSGRVS</sequence>
<accession>A0A3N6SHE6</accession>
<gene>
    <name evidence="4" type="ORF">F2Q68_00009748</name>
    <name evidence="3" type="ORF">F2Q70_00016778</name>
</gene>
<dbReference type="Pfam" id="PF03732">
    <property type="entry name" value="Retrotrans_gag"/>
    <property type="match status" value="1"/>
</dbReference>
<protein>
    <recommendedName>
        <fullName evidence="2">Retrotransposon gag domain-containing protein</fullName>
    </recommendedName>
</protein>
<dbReference type="AlphaFoldDB" id="A0A3N6SHE6"/>
<evidence type="ECO:0000256" key="1">
    <source>
        <dbReference type="SAM" id="MobiDB-lite"/>
    </source>
</evidence>
<comment type="caution">
    <text evidence="3">The sequence shown here is derived from an EMBL/GenBank/DDBJ whole genome shotgun (WGS) entry which is preliminary data.</text>
</comment>
<evidence type="ECO:0000313" key="4">
    <source>
        <dbReference type="EMBL" id="KAF2597728.1"/>
    </source>
</evidence>